<reference evidence="1 2" key="1">
    <citation type="journal article" date="2021" name="Hortic Res">
        <title>High-quality reference genome and annotation aids understanding of berry development for evergreen blueberry (Vaccinium darrowii).</title>
        <authorList>
            <person name="Yu J."/>
            <person name="Hulse-Kemp A.M."/>
            <person name="Babiker E."/>
            <person name="Staton M."/>
        </authorList>
    </citation>
    <scope>NUCLEOTIDE SEQUENCE [LARGE SCALE GENOMIC DNA]</scope>
    <source>
        <strain evidence="2">cv. NJ 8807/NJ 8810</strain>
        <tissue evidence="1">Young leaf</tissue>
    </source>
</reference>
<name>A0ACB7XL82_9ERIC</name>
<proteinExistence type="predicted"/>
<dbReference type="Proteomes" id="UP000828048">
    <property type="component" value="Chromosome 10"/>
</dbReference>
<sequence length="85" mass="9646">MDAQGRPSDFLPHAEGRRLIRGLGRDQRRDKSAVREFIQMVDDEIGAVRTQRLIVEIKCDLTLLLRQHGGSGLLRQHRGGGEEQE</sequence>
<accession>A0ACB7XL82</accession>
<organism evidence="1 2">
    <name type="scientific">Vaccinium darrowii</name>
    <dbReference type="NCBI Taxonomy" id="229202"/>
    <lineage>
        <taxon>Eukaryota</taxon>
        <taxon>Viridiplantae</taxon>
        <taxon>Streptophyta</taxon>
        <taxon>Embryophyta</taxon>
        <taxon>Tracheophyta</taxon>
        <taxon>Spermatophyta</taxon>
        <taxon>Magnoliopsida</taxon>
        <taxon>eudicotyledons</taxon>
        <taxon>Gunneridae</taxon>
        <taxon>Pentapetalae</taxon>
        <taxon>asterids</taxon>
        <taxon>Ericales</taxon>
        <taxon>Ericaceae</taxon>
        <taxon>Vaccinioideae</taxon>
        <taxon>Vaccinieae</taxon>
        <taxon>Vaccinium</taxon>
    </lineage>
</organism>
<gene>
    <name evidence="1" type="ORF">Vadar_026397</name>
</gene>
<comment type="caution">
    <text evidence="1">The sequence shown here is derived from an EMBL/GenBank/DDBJ whole genome shotgun (WGS) entry which is preliminary data.</text>
</comment>
<evidence type="ECO:0000313" key="2">
    <source>
        <dbReference type="Proteomes" id="UP000828048"/>
    </source>
</evidence>
<evidence type="ECO:0000313" key="1">
    <source>
        <dbReference type="EMBL" id="KAH7841158.1"/>
    </source>
</evidence>
<keyword evidence="2" id="KW-1185">Reference proteome</keyword>
<protein>
    <submittedName>
        <fullName evidence="1">Uncharacterized protein</fullName>
    </submittedName>
</protein>
<dbReference type="EMBL" id="CM037160">
    <property type="protein sequence ID" value="KAH7841158.1"/>
    <property type="molecule type" value="Genomic_DNA"/>
</dbReference>